<feature type="binding site" evidence="11">
    <location>
        <position position="153"/>
    </location>
    <ligand>
        <name>substrate</name>
    </ligand>
</feature>
<evidence type="ECO:0000313" key="15">
    <source>
        <dbReference type="EMBL" id="MBI5171189.1"/>
    </source>
</evidence>
<feature type="binding site" evidence="11 12">
    <location>
        <begin position="61"/>
        <end position="64"/>
    </location>
    <ligand>
        <name>substrate</name>
    </ligand>
</feature>
<dbReference type="PIRSF" id="PIRSF000724">
    <property type="entry name" value="Pgk"/>
    <property type="match status" value="1"/>
</dbReference>
<evidence type="ECO:0000256" key="10">
    <source>
        <dbReference type="ARBA" id="ARBA00022840"/>
    </source>
</evidence>
<comment type="caution">
    <text evidence="15">The sequence shown here is derived from an EMBL/GenBank/DDBJ whole genome shotgun (WGS) entry which is preliminary data.</text>
</comment>
<evidence type="ECO:0000256" key="8">
    <source>
        <dbReference type="ARBA" id="ARBA00022741"/>
    </source>
</evidence>
<protein>
    <recommendedName>
        <fullName evidence="6 11">Phosphoglycerate kinase</fullName>
        <ecNumber evidence="5 11">2.7.2.3</ecNumber>
    </recommendedName>
</protein>
<feature type="binding site" evidence="11">
    <location>
        <position position="38"/>
    </location>
    <ligand>
        <name>substrate</name>
    </ligand>
</feature>
<dbReference type="GO" id="GO:0006096">
    <property type="term" value="P:glycolytic process"/>
    <property type="evidence" value="ECO:0007669"/>
    <property type="project" value="UniProtKB-UniRule"/>
</dbReference>
<evidence type="ECO:0000256" key="9">
    <source>
        <dbReference type="ARBA" id="ARBA00022777"/>
    </source>
</evidence>
<evidence type="ECO:0000256" key="13">
    <source>
        <dbReference type="PIRSR" id="PIRSR000724-2"/>
    </source>
</evidence>
<evidence type="ECO:0000256" key="12">
    <source>
        <dbReference type="PIRSR" id="PIRSR000724-1"/>
    </source>
</evidence>
<evidence type="ECO:0000256" key="5">
    <source>
        <dbReference type="ARBA" id="ARBA00013061"/>
    </source>
</evidence>
<evidence type="ECO:0000256" key="6">
    <source>
        <dbReference type="ARBA" id="ARBA00016471"/>
    </source>
</evidence>
<dbReference type="CDD" id="cd00318">
    <property type="entry name" value="Phosphoglycerate_kinase"/>
    <property type="match status" value="1"/>
</dbReference>
<dbReference type="GO" id="GO:0043531">
    <property type="term" value="F:ADP binding"/>
    <property type="evidence" value="ECO:0007669"/>
    <property type="project" value="TreeGrafter"/>
</dbReference>
<comment type="catalytic activity">
    <reaction evidence="1 11 14">
        <text>(2R)-3-phosphoglycerate + ATP = (2R)-3-phospho-glyceroyl phosphate + ADP</text>
        <dbReference type="Rhea" id="RHEA:14801"/>
        <dbReference type="ChEBI" id="CHEBI:30616"/>
        <dbReference type="ChEBI" id="CHEBI:57604"/>
        <dbReference type="ChEBI" id="CHEBI:58272"/>
        <dbReference type="ChEBI" id="CHEBI:456216"/>
        <dbReference type="EC" id="2.7.2.3"/>
    </reaction>
</comment>
<keyword evidence="11" id="KW-0963">Cytoplasm</keyword>
<feature type="binding site" evidence="11 13">
    <location>
        <position position="326"/>
    </location>
    <ligand>
        <name>ATP</name>
        <dbReference type="ChEBI" id="CHEBI:30616"/>
    </ligand>
</feature>
<feature type="binding site" evidence="11">
    <location>
        <position position="120"/>
    </location>
    <ligand>
        <name>substrate</name>
    </ligand>
</feature>
<dbReference type="HAMAP" id="MF_00145">
    <property type="entry name" value="Phosphoglyc_kinase"/>
    <property type="match status" value="1"/>
</dbReference>
<accession>A0A933SJV2</accession>
<feature type="binding site" evidence="12">
    <location>
        <position position="153"/>
    </location>
    <ligand>
        <name>(2R)-3-phosphoglycerate</name>
        <dbReference type="ChEBI" id="CHEBI:58272"/>
    </ligand>
</feature>
<keyword evidence="9 11" id="KW-0418">Kinase</keyword>
<dbReference type="EC" id="2.7.2.3" evidence="5 11"/>
<dbReference type="InterPro" id="IPR036043">
    <property type="entry name" value="Phosphoglycerate_kinase_sf"/>
</dbReference>
<proteinExistence type="inferred from homology"/>
<dbReference type="FunFam" id="3.40.50.1260:FF:000006">
    <property type="entry name" value="Phosphoglycerate kinase"/>
    <property type="match status" value="1"/>
</dbReference>
<dbReference type="Proteomes" id="UP000696931">
    <property type="component" value="Unassembled WGS sequence"/>
</dbReference>
<dbReference type="InterPro" id="IPR015911">
    <property type="entry name" value="Phosphoglycerate_kinase_CS"/>
</dbReference>
<reference evidence="15" key="1">
    <citation type="submission" date="2020-07" db="EMBL/GenBank/DDBJ databases">
        <title>Huge and variable diversity of episymbiotic CPR bacteria and DPANN archaea in groundwater ecosystems.</title>
        <authorList>
            <person name="He C.Y."/>
            <person name="Keren R."/>
            <person name="Whittaker M."/>
            <person name="Farag I.F."/>
            <person name="Doudna J."/>
            <person name="Cate J.H.D."/>
            <person name="Banfield J.F."/>
        </authorList>
    </citation>
    <scope>NUCLEOTIDE SEQUENCE</scope>
    <source>
        <strain evidence="15">NC_groundwater_1813_Pr3_B-0.1um_71_17</strain>
    </source>
</reference>
<dbReference type="EMBL" id="JACRIW010000121">
    <property type="protein sequence ID" value="MBI5171189.1"/>
    <property type="molecule type" value="Genomic_DNA"/>
</dbReference>
<feature type="binding site" evidence="11 13">
    <location>
        <position position="295"/>
    </location>
    <ligand>
        <name>ATP</name>
        <dbReference type="ChEBI" id="CHEBI:30616"/>
    </ligand>
</feature>
<keyword evidence="7 11" id="KW-0808">Transferase</keyword>
<dbReference type="Gene3D" id="3.40.50.1260">
    <property type="entry name" value="Phosphoglycerate kinase, N-terminal domain"/>
    <property type="match status" value="2"/>
</dbReference>
<gene>
    <name evidence="11" type="primary">pgk</name>
    <name evidence="15" type="ORF">HZA61_17010</name>
</gene>
<feature type="binding site" evidence="11 13">
    <location>
        <begin position="355"/>
        <end position="358"/>
    </location>
    <ligand>
        <name>ATP</name>
        <dbReference type="ChEBI" id="CHEBI:30616"/>
    </ligand>
</feature>
<evidence type="ECO:0000256" key="7">
    <source>
        <dbReference type="ARBA" id="ARBA00022679"/>
    </source>
</evidence>
<evidence type="ECO:0000256" key="1">
    <source>
        <dbReference type="ARBA" id="ARBA00000642"/>
    </source>
</evidence>
<dbReference type="GO" id="GO:0005829">
    <property type="term" value="C:cytosol"/>
    <property type="evidence" value="ECO:0007669"/>
    <property type="project" value="TreeGrafter"/>
</dbReference>
<evidence type="ECO:0000256" key="4">
    <source>
        <dbReference type="ARBA" id="ARBA00011245"/>
    </source>
</evidence>
<feature type="binding site" evidence="12">
    <location>
        <position position="38"/>
    </location>
    <ligand>
        <name>(2R)-3-phosphoglycerate</name>
        <dbReference type="ChEBI" id="CHEBI:58272"/>
    </ligand>
</feature>
<sequence>MSFAKKTVQHLDCAGRRVFVRVDFNVPTANGEVTDDTRIVAAIPTIRYLLQKGARVVLASHLGRPKGGPEPKYSMKPVKARLERLLRMDVAWADDCVGEAAEAASRALKDGEVLLLENLRFHPEEEKNVPAFAEALAKLGDCYVNDAFGTAHRAHASTEGVTKFLRPSVAGFLMQKELDYLGKALDQPKRPFVAVLGGSKISGKIDVITALLGKVDRLLIGGAMMFTFNKAKGLATGKSLVEDDRIEMAKAVLEQAAAEGVELVLPVDCIASTAPDGTAPGVAVKVDALAADQMGVDIGPESLKLFASKLADAGTVVWNGPMGIFEVEAFAAGTMGVAKALSVLKDKGAVTVVGGGDSVAAVQQSGMAEKFSHLSTGGGASLEFLEGKVLPGVDALENEGAA</sequence>
<dbReference type="PANTHER" id="PTHR11406:SF23">
    <property type="entry name" value="PHOSPHOGLYCERATE KINASE 1, CHLOROPLASTIC-RELATED"/>
    <property type="match status" value="1"/>
</dbReference>
<dbReference type="GO" id="GO:0004618">
    <property type="term" value="F:phosphoglycerate kinase activity"/>
    <property type="evidence" value="ECO:0007669"/>
    <property type="project" value="UniProtKB-UniRule"/>
</dbReference>
<dbReference type="PROSITE" id="PS00111">
    <property type="entry name" value="PGLYCERATE_KINASE"/>
    <property type="match status" value="1"/>
</dbReference>
<comment type="similarity">
    <text evidence="3 11 14">Belongs to the phosphoglycerate kinase family.</text>
</comment>
<feature type="binding site" evidence="11 12">
    <location>
        <begin position="23"/>
        <end position="25"/>
    </location>
    <ligand>
        <name>substrate</name>
    </ligand>
</feature>
<feature type="binding site" evidence="11 13">
    <location>
        <position position="204"/>
    </location>
    <ligand>
        <name>ATP</name>
        <dbReference type="ChEBI" id="CHEBI:30616"/>
    </ligand>
</feature>
<dbReference type="Pfam" id="PF00162">
    <property type="entry name" value="PGK"/>
    <property type="match status" value="1"/>
</dbReference>
<feature type="binding site" evidence="12">
    <location>
        <position position="120"/>
    </location>
    <ligand>
        <name>(2R)-3-phosphoglycerate</name>
        <dbReference type="ChEBI" id="CHEBI:58272"/>
    </ligand>
</feature>
<dbReference type="PRINTS" id="PR00477">
    <property type="entry name" value="PHGLYCKINASE"/>
</dbReference>
<dbReference type="InterPro" id="IPR015824">
    <property type="entry name" value="Phosphoglycerate_kinase_N"/>
</dbReference>
<dbReference type="FunFam" id="3.40.50.1260:FF:000003">
    <property type="entry name" value="Phosphoglycerate kinase"/>
    <property type="match status" value="1"/>
</dbReference>
<comment type="pathway">
    <text evidence="2 11">Carbohydrate degradation; glycolysis; pyruvate from D-glyceraldehyde 3-phosphate: step 2/5.</text>
</comment>
<dbReference type="GO" id="GO:0006094">
    <property type="term" value="P:gluconeogenesis"/>
    <property type="evidence" value="ECO:0007669"/>
    <property type="project" value="TreeGrafter"/>
</dbReference>
<keyword evidence="10 11" id="KW-0067">ATP-binding</keyword>
<evidence type="ECO:0000256" key="3">
    <source>
        <dbReference type="ARBA" id="ARBA00008982"/>
    </source>
</evidence>
<comment type="subunit">
    <text evidence="4 11">Monomer.</text>
</comment>
<organism evidence="15 16">
    <name type="scientific">Eiseniibacteriota bacterium</name>
    <dbReference type="NCBI Taxonomy" id="2212470"/>
    <lineage>
        <taxon>Bacteria</taxon>
        <taxon>Candidatus Eiseniibacteriota</taxon>
    </lineage>
</organism>
<dbReference type="SUPFAM" id="SSF53748">
    <property type="entry name" value="Phosphoglycerate kinase"/>
    <property type="match status" value="1"/>
</dbReference>
<evidence type="ECO:0000256" key="14">
    <source>
        <dbReference type="RuleBase" id="RU000532"/>
    </source>
</evidence>
<dbReference type="AlphaFoldDB" id="A0A933SJV2"/>
<keyword evidence="8 11" id="KW-0547">Nucleotide-binding</keyword>
<name>A0A933SJV2_UNCEI</name>
<evidence type="ECO:0000256" key="2">
    <source>
        <dbReference type="ARBA" id="ARBA00004838"/>
    </source>
</evidence>
<dbReference type="InterPro" id="IPR001576">
    <property type="entry name" value="Phosphoglycerate_kinase"/>
</dbReference>
<evidence type="ECO:0000256" key="11">
    <source>
        <dbReference type="HAMAP-Rule" id="MF_00145"/>
    </source>
</evidence>
<dbReference type="PANTHER" id="PTHR11406">
    <property type="entry name" value="PHOSPHOGLYCERATE KINASE"/>
    <property type="match status" value="1"/>
</dbReference>
<evidence type="ECO:0000313" key="16">
    <source>
        <dbReference type="Proteomes" id="UP000696931"/>
    </source>
</evidence>
<dbReference type="GO" id="GO:0005524">
    <property type="term" value="F:ATP binding"/>
    <property type="evidence" value="ECO:0007669"/>
    <property type="project" value="UniProtKB-KW"/>
</dbReference>
<comment type="subcellular location">
    <subcellularLocation>
        <location evidence="11">Cytoplasm</location>
    </subcellularLocation>
</comment>
<keyword evidence="11" id="KW-0324">Glycolysis</keyword>